<reference evidence="2 3" key="1">
    <citation type="submission" date="2017-03" db="EMBL/GenBank/DDBJ databases">
        <title>WGS assembly of Porphyra umbilicalis.</title>
        <authorList>
            <person name="Brawley S.H."/>
            <person name="Blouin N.A."/>
            <person name="Ficko-Blean E."/>
            <person name="Wheeler G.L."/>
            <person name="Lohr M."/>
            <person name="Goodson H.V."/>
            <person name="Jenkins J.W."/>
            <person name="Blaby-Haas C.E."/>
            <person name="Helliwell K.E."/>
            <person name="Chan C."/>
            <person name="Marriage T."/>
            <person name="Bhattacharya D."/>
            <person name="Klein A.S."/>
            <person name="Badis Y."/>
            <person name="Brodie J."/>
            <person name="Cao Y."/>
            <person name="Collen J."/>
            <person name="Dittami S.M."/>
            <person name="Gachon C.M."/>
            <person name="Green B.R."/>
            <person name="Karpowicz S."/>
            <person name="Kim J.W."/>
            <person name="Kudahl U."/>
            <person name="Lin S."/>
            <person name="Michel G."/>
            <person name="Mittag M."/>
            <person name="Olson B.J."/>
            <person name="Pangilinan J."/>
            <person name="Peng Y."/>
            <person name="Qiu H."/>
            <person name="Shu S."/>
            <person name="Singer J.T."/>
            <person name="Smith A.G."/>
            <person name="Sprecher B.N."/>
            <person name="Wagner V."/>
            <person name="Wang W."/>
            <person name="Wang Z.-Y."/>
            <person name="Yan J."/>
            <person name="Yarish C."/>
            <person name="Zoeuner-Riek S."/>
            <person name="Zhuang Y."/>
            <person name="Zou Y."/>
            <person name="Lindquist E.A."/>
            <person name="Grimwood J."/>
            <person name="Barry K."/>
            <person name="Rokhsar D.S."/>
            <person name="Schmutz J."/>
            <person name="Stiller J.W."/>
            <person name="Grossman A.R."/>
            <person name="Prochnik S.E."/>
        </authorList>
    </citation>
    <scope>NUCLEOTIDE SEQUENCE [LARGE SCALE GENOMIC DNA]</scope>
    <source>
        <strain evidence="2">4086291</strain>
    </source>
</reference>
<accession>A0A1X6NK91</accession>
<keyword evidence="3" id="KW-1185">Reference proteome</keyword>
<dbReference type="EMBL" id="KV919855">
    <property type="protein sequence ID" value="OSX69024.1"/>
    <property type="molecule type" value="Genomic_DNA"/>
</dbReference>
<dbReference type="Proteomes" id="UP000218209">
    <property type="component" value="Unassembled WGS sequence"/>
</dbReference>
<dbReference type="AlphaFoldDB" id="A0A1X6NK91"/>
<evidence type="ECO:0000256" key="1">
    <source>
        <dbReference type="SAM" id="MobiDB-lite"/>
    </source>
</evidence>
<organism evidence="2 3">
    <name type="scientific">Porphyra umbilicalis</name>
    <name type="common">Purple laver</name>
    <name type="synonym">Red alga</name>
    <dbReference type="NCBI Taxonomy" id="2786"/>
    <lineage>
        <taxon>Eukaryota</taxon>
        <taxon>Rhodophyta</taxon>
        <taxon>Bangiophyceae</taxon>
        <taxon>Bangiales</taxon>
        <taxon>Bangiaceae</taxon>
        <taxon>Porphyra</taxon>
    </lineage>
</organism>
<evidence type="ECO:0000313" key="2">
    <source>
        <dbReference type="EMBL" id="OSX69024.1"/>
    </source>
</evidence>
<feature type="region of interest" description="Disordered" evidence="1">
    <location>
        <begin position="1"/>
        <end position="67"/>
    </location>
</feature>
<evidence type="ECO:0000313" key="3">
    <source>
        <dbReference type="Proteomes" id="UP000218209"/>
    </source>
</evidence>
<sequence length="200" mass="21418">MAPSQRGSRGKTLHGVVPPGYHRRRPAATLSGRASRSPLFHARARRATPAPCASPTRRPRSSASLPPHPPWCPPMPLPPRPWVHPVRQVGRLLGDRLCPFFAAPPPVCVGRRAPLDDRPAGRPTPAGCHDGVGAVAHPCGAPPPRRCGCRIRRVGAQWCLAASGASARVLARRWPSPHGGRGRSAHMRLAQRVGIPALRV</sequence>
<protein>
    <submittedName>
        <fullName evidence="2">Uncharacterized protein</fullName>
    </submittedName>
</protein>
<gene>
    <name evidence="2" type="ORF">BU14_1952s0002</name>
</gene>
<proteinExistence type="predicted"/>
<feature type="compositionally biased region" description="Low complexity" evidence="1">
    <location>
        <begin position="47"/>
        <end position="65"/>
    </location>
</feature>
<name>A0A1X6NK91_PORUM</name>